<reference evidence="1 2" key="1">
    <citation type="submission" date="2016-07" db="EMBL/GenBank/DDBJ databases">
        <title>Draft genome sequence of Prauserella muralis DSM 45305, isolated from a mould-covered wall in an indoor environment.</title>
        <authorList>
            <person name="Ruckert C."/>
            <person name="Albersmeier A."/>
            <person name="Jiang C.-L."/>
            <person name="Jiang Y."/>
            <person name="Kalinowski J."/>
            <person name="Schneider O."/>
            <person name="Winkler A."/>
            <person name="Zotchev S.B."/>
        </authorList>
    </citation>
    <scope>NUCLEOTIDE SEQUENCE [LARGE SCALE GENOMIC DNA]</scope>
    <source>
        <strain evidence="1 2">DSM 45305</strain>
    </source>
</reference>
<dbReference type="Gene3D" id="3.30.1540.10">
    <property type="entry name" value="formyl-coa transferase, domain 3"/>
    <property type="match status" value="1"/>
</dbReference>
<dbReference type="EMBL" id="MASW01000002">
    <property type="protein sequence ID" value="PXY27861.1"/>
    <property type="molecule type" value="Genomic_DNA"/>
</dbReference>
<dbReference type="PANTHER" id="PTHR48228:SF5">
    <property type="entry name" value="ALPHA-METHYLACYL-COA RACEMASE"/>
    <property type="match status" value="1"/>
</dbReference>
<dbReference type="RefSeq" id="WP_112281876.1">
    <property type="nucleotide sequence ID" value="NZ_MASW01000002.1"/>
</dbReference>
<proteinExistence type="predicted"/>
<dbReference type="AlphaFoldDB" id="A0A2V4B0S3"/>
<accession>A0A2V4B0S3</accession>
<gene>
    <name evidence="1" type="ORF">BAY60_15970</name>
</gene>
<dbReference type="PANTHER" id="PTHR48228">
    <property type="entry name" value="SUCCINYL-COA--D-CITRAMALATE COA-TRANSFERASE"/>
    <property type="match status" value="1"/>
</dbReference>
<dbReference type="Gene3D" id="3.30.60.110">
    <property type="match status" value="1"/>
</dbReference>
<name>A0A2V4B0S3_9PSEU</name>
<sequence>MSQNGLAAARRGPLSGIRVVELAGIGPAPFCGMLLADLGADVVRVDRPGGRQAGNPLSPELDLLNRSRRSIALNLKTPSGVAALLRLVAGADALIEGFRPGVAERLGFGPEVCTRRNPRLVYGRMTGWGQDGPNAARAGHDINYIALTGALDAIGPPGLPPVAPLNLLGDFGGGGMLLALGLVAALLEARISGRGQVVDAAIVDGTALLTTMIHAMRAQGIWSDDRGSNLLDGGAHFYGVYECACGGYLSVGAIEPQFYRRLLDGLGLAGDPEFQAGHTDPARWPTLRARLRELFRTRTRDEWCALLAADDTCVAPVLPMAEAPQHPHNRQRGTFTELGGIVQPSPAPRFSRSGETAPNRPPLPGQHTGEVLAEAGFTEEEIEMLGGAAAR</sequence>
<comment type="caution">
    <text evidence="1">The sequence shown here is derived from an EMBL/GenBank/DDBJ whole genome shotgun (WGS) entry which is preliminary data.</text>
</comment>
<evidence type="ECO:0000313" key="1">
    <source>
        <dbReference type="EMBL" id="PXY27861.1"/>
    </source>
</evidence>
<dbReference type="OrthoDB" id="9797653at2"/>
<dbReference type="InterPro" id="IPR050509">
    <property type="entry name" value="CoA-transferase_III"/>
</dbReference>
<dbReference type="Gene3D" id="3.40.50.10540">
    <property type="entry name" value="Crotonobetainyl-coa:carnitine coa-transferase, domain 1"/>
    <property type="match status" value="1"/>
</dbReference>
<evidence type="ECO:0000313" key="2">
    <source>
        <dbReference type="Proteomes" id="UP000249915"/>
    </source>
</evidence>
<dbReference type="InterPro" id="IPR023606">
    <property type="entry name" value="CoA-Trfase_III_dom_1_sf"/>
</dbReference>
<protein>
    <submittedName>
        <fullName evidence="1">Carnitine dehydratase</fullName>
    </submittedName>
</protein>
<dbReference type="Proteomes" id="UP000249915">
    <property type="component" value="Unassembled WGS sequence"/>
</dbReference>
<keyword evidence="2" id="KW-1185">Reference proteome</keyword>
<dbReference type="GO" id="GO:0003824">
    <property type="term" value="F:catalytic activity"/>
    <property type="evidence" value="ECO:0007669"/>
    <property type="project" value="InterPro"/>
</dbReference>
<dbReference type="SUPFAM" id="SSF89796">
    <property type="entry name" value="CoA-transferase family III (CaiB/BaiF)"/>
    <property type="match status" value="1"/>
</dbReference>
<dbReference type="Pfam" id="PF02515">
    <property type="entry name" value="CoA_transf_3"/>
    <property type="match status" value="1"/>
</dbReference>
<dbReference type="InterPro" id="IPR044855">
    <property type="entry name" value="CoA-Trfase_III_dom3_sf"/>
</dbReference>
<dbReference type="InterPro" id="IPR003673">
    <property type="entry name" value="CoA-Trfase_fam_III"/>
</dbReference>
<organism evidence="1 2">
    <name type="scientific">Prauserella muralis</name>
    <dbReference type="NCBI Taxonomy" id="588067"/>
    <lineage>
        <taxon>Bacteria</taxon>
        <taxon>Bacillati</taxon>
        <taxon>Actinomycetota</taxon>
        <taxon>Actinomycetes</taxon>
        <taxon>Pseudonocardiales</taxon>
        <taxon>Pseudonocardiaceae</taxon>
        <taxon>Prauserella</taxon>
    </lineage>
</organism>